<dbReference type="SUPFAM" id="SSF53927">
    <property type="entry name" value="Cytidine deaminase-like"/>
    <property type="match status" value="1"/>
</dbReference>
<sequence length="67" mass="7306">LMAARYGISTEGATLYCTSFPCPLCSKLLTNTGIVKVVYEKLYSNMEGYGTLKSCGIGLVQYGNKKR</sequence>
<reference evidence="2" key="1">
    <citation type="journal article" date="2014" name="Front. Microbiol.">
        <title>High frequency of phylogenetically diverse reductive dehalogenase-homologous genes in deep subseafloor sedimentary metagenomes.</title>
        <authorList>
            <person name="Kawai M."/>
            <person name="Futagami T."/>
            <person name="Toyoda A."/>
            <person name="Takaki Y."/>
            <person name="Nishi S."/>
            <person name="Hori S."/>
            <person name="Arai W."/>
            <person name="Tsubouchi T."/>
            <person name="Morono Y."/>
            <person name="Uchiyama I."/>
            <person name="Ito T."/>
            <person name="Fujiyama A."/>
            <person name="Inagaki F."/>
            <person name="Takami H."/>
        </authorList>
    </citation>
    <scope>NUCLEOTIDE SEQUENCE</scope>
    <source>
        <strain evidence="2">Expedition CK06-06</strain>
    </source>
</reference>
<evidence type="ECO:0000313" key="2">
    <source>
        <dbReference type="EMBL" id="GAI73925.1"/>
    </source>
</evidence>
<accession>X1SES7</accession>
<dbReference type="PROSITE" id="PS51747">
    <property type="entry name" value="CYT_DCMP_DEAMINASES_2"/>
    <property type="match status" value="1"/>
</dbReference>
<feature type="domain" description="CMP/dCMP-type deaminase" evidence="1">
    <location>
        <begin position="1"/>
        <end position="52"/>
    </location>
</feature>
<dbReference type="AlphaFoldDB" id="X1SES7"/>
<evidence type="ECO:0000259" key="1">
    <source>
        <dbReference type="PROSITE" id="PS51747"/>
    </source>
</evidence>
<gene>
    <name evidence="2" type="ORF">S12H4_20199</name>
</gene>
<dbReference type="InterPro" id="IPR016193">
    <property type="entry name" value="Cytidine_deaminase-like"/>
</dbReference>
<comment type="caution">
    <text evidence="2">The sequence shown here is derived from an EMBL/GenBank/DDBJ whole genome shotgun (WGS) entry which is preliminary data.</text>
</comment>
<dbReference type="InterPro" id="IPR002125">
    <property type="entry name" value="CMP_dCMP_dom"/>
</dbReference>
<dbReference type="EMBL" id="BARW01010200">
    <property type="protein sequence ID" value="GAI73925.1"/>
    <property type="molecule type" value="Genomic_DNA"/>
</dbReference>
<feature type="non-terminal residue" evidence="2">
    <location>
        <position position="1"/>
    </location>
</feature>
<protein>
    <recommendedName>
        <fullName evidence="1">CMP/dCMP-type deaminase domain-containing protein</fullName>
    </recommendedName>
</protein>
<dbReference type="Gene3D" id="3.40.140.10">
    <property type="entry name" value="Cytidine Deaminase, domain 2"/>
    <property type="match status" value="1"/>
</dbReference>
<dbReference type="GO" id="GO:0003824">
    <property type="term" value="F:catalytic activity"/>
    <property type="evidence" value="ECO:0007669"/>
    <property type="project" value="InterPro"/>
</dbReference>
<proteinExistence type="predicted"/>
<organism evidence="2">
    <name type="scientific">marine sediment metagenome</name>
    <dbReference type="NCBI Taxonomy" id="412755"/>
    <lineage>
        <taxon>unclassified sequences</taxon>
        <taxon>metagenomes</taxon>
        <taxon>ecological metagenomes</taxon>
    </lineage>
</organism>
<dbReference type="Pfam" id="PF00383">
    <property type="entry name" value="dCMP_cyt_deam_1"/>
    <property type="match status" value="1"/>
</dbReference>
<name>X1SES7_9ZZZZ</name>